<feature type="signal peptide" evidence="1">
    <location>
        <begin position="1"/>
        <end position="25"/>
    </location>
</feature>
<dbReference type="Proteomes" id="UP001295684">
    <property type="component" value="Unassembled WGS sequence"/>
</dbReference>
<comment type="caution">
    <text evidence="2">The sequence shown here is derived from an EMBL/GenBank/DDBJ whole genome shotgun (WGS) entry which is preliminary data.</text>
</comment>
<organism evidence="2 3">
    <name type="scientific">Euplotes crassus</name>
    <dbReference type="NCBI Taxonomy" id="5936"/>
    <lineage>
        <taxon>Eukaryota</taxon>
        <taxon>Sar</taxon>
        <taxon>Alveolata</taxon>
        <taxon>Ciliophora</taxon>
        <taxon>Intramacronucleata</taxon>
        <taxon>Spirotrichea</taxon>
        <taxon>Hypotrichia</taxon>
        <taxon>Euplotida</taxon>
        <taxon>Euplotidae</taxon>
        <taxon>Moneuplotes</taxon>
    </lineage>
</organism>
<protein>
    <submittedName>
        <fullName evidence="2">Uncharacterized protein</fullName>
    </submittedName>
</protein>
<reference evidence="2" key="1">
    <citation type="submission" date="2023-07" db="EMBL/GenBank/DDBJ databases">
        <authorList>
            <consortium name="AG Swart"/>
            <person name="Singh M."/>
            <person name="Singh A."/>
            <person name="Seah K."/>
            <person name="Emmerich C."/>
        </authorList>
    </citation>
    <scope>NUCLEOTIDE SEQUENCE</scope>
    <source>
        <strain evidence="2">DP1</strain>
    </source>
</reference>
<keyword evidence="1" id="KW-0732">Signal</keyword>
<sequence length="81" mass="8950">MSKSESRLSLVISAFLCLSLMILSANESYFLSVLNIKTGLKLNNSNLSKITPKNSLKIQYLSDCSVCPLSFKLSTILQIFS</sequence>
<evidence type="ECO:0000256" key="1">
    <source>
        <dbReference type="SAM" id="SignalP"/>
    </source>
</evidence>
<name>A0AAD1XZ99_EUPCR</name>
<keyword evidence="3" id="KW-1185">Reference proteome</keyword>
<evidence type="ECO:0000313" key="2">
    <source>
        <dbReference type="EMBL" id="CAI2380740.1"/>
    </source>
</evidence>
<evidence type="ECO:0000313" key="3">
    <source>
        <dbReference type="Proteomes" id="UP001295684"/>
    </source>
</evidence>
<accession>A0AAD1XZ99</accession>
<dbReference type="EMBL" id="CAMPGE010022719">
    <property type="protein sequence ID" value="CAI2380740.1"/>
    <property type="molecule type" value="Genomic_DNA"/>
</dbReference>
<proteinExistence type="predicted"/>
<feature type="chain" id="PRO_5042137429" evidence="1">
    <location>
        <begin position="26"/>
        <end position="81"/>
    </location>
</feature>
<dbReference type="AlphaFoldDB" id="A0AAD1XZ99"/>
<gene>
    <name evidence="2" type="ORF">ECRASSUSDP1_LOCUS22180</name>
</gene>